<keyword evidence="1 5" id="KW-1003">Cell membrane</keyword>
<comment type="function">
    <text evidence="5">Plays a role in cell envelope biogenesis, maintenance of cell envelope integrity and membrane homeostasis.</text>
</comment>
<comment type="subcellular location">
    <subcellularLocation>
        <location evidence="5">Cell inner membrane</location>
        <topology evidence="5">Multi-pass membrane protein</topology>
    </subcellularLocation>
</comment>
<keyword evidence="4 5" id="KW-0472">Membrane</keyword>
<proteinExistence type="inferred from homology"/>
<feature type="transmembrane region" description="Helical" evidence="5">
    <location>
        <begin position="135"/>
        <end position="155"/>
    </location>
</feature>
<dbReference type="Proteomes" id="UP000763641">
    <property type="component" value="Unassembled WGS sequence"/>
</dbReference>
<comment type="similarity">
    <text evidence="5">Belongs to the YciB family.</text>
</comment>
<reference evidence="6 7" key="1">
    <citation type="submission" date="2020-12" db="EMBL/GenBank/DDBJ databases">
        <title>Sphingomonas sp.</title>
        <authorList>
            <person name="Kim M.K."/>
        </authorList>
    </citation>
    <scope>NUCLEOTIDE SEQUENCE [LARGE SCALE GENOMIC DNA]</scope>
    <source>
        <strain evidence="6 7">BT552</strain>
    </source>
</reference>
<dbReference type="PANTHER" id="PTHR36917:SF1">
    <property type="entry name" value="INNER MEMBRANE-SPANNING PROTEIN YCIB"/>
    <property type="match status" value="1"/>
</dbReference>
<evidence type="ECO:0000256" key="3">
    <source>
        <dbReference type="ARBA" id="ARBA00022989"/>
    </source>
</evidence>
<protein>
    <recommendedName>
        <fullName evidence="5">Inner membrane-spanning protein YciB</fullName>
    </recommendedName>
</protein>
<keyword evidence="5" id="KW-0997">Cell inner membrane</keyword>
<dbReference type="HAMAP" id="MF_00189">
    <property type="entry name" value="YciB"/>
    <property type="match status" value="1"/>
</dbReference>
<evidence type="ECO:0000313" key="6">
    <source>
        <dbReference type="EMBL" id="MBM6575085.1"/>
    </source>
</evidence>
<dbReference type="Pfam" id="PF04279">
    <property type="entry name" value="IspA"/>
    <property type="match status" value="1"/>
</dbReference>
<gene>
    <name evidence="5" type="primary">yciB</name>
    <name evidence="6" type="ORF">ILT43_01775</name>
</gene>
<feature type="transmembrane region" description="Helical" evidence="5">
    <location>
        <begin position="69"/>
        <end position="94"/>
    </location>
</feature>
<name>A0ABS2D2F7_9SPHN</name>
<sequence>MNNGRFSHSAMNDNGAGATIAKSESSGLRMAIDYAPLLVFFAINFFAPANPMMRLVGATTGFLNDMDRVGALVIARVICATAAFIVATIAAMIVSRVKLGRVSPMLWISGGLVVIFGGLTIYFHDPRFIQMKPTIVYATFAGVLVFGLATGRPLLEGLLGSAYPGLSALGWRKLTRNWACFFAGMACLNEAVWRTTSWDFWVGFKLWGAIPLTLAFALANIPMLLRHGLQTDGGTAAKELPPE</sequence>
<dbReference type="PANTHER" id="PTHR36917">
    <property type="entry name" value="INTRACELLULAR SEPTATION PROTEIN A-RELATED"/>
    <property type="match status" value="1"/>
</dbReference>
<organism evidence="6 7">
    <name type="scientific">Sphingomonas longa</name>
    <dbReference type="NCBI Taxonomy" id="2778730"/>
    <lineage>
        <taxon>Bacteria</taxon>
        <taxon>Pseudomonadati</taxon>
        <taxon>Pseudomonadota</taxon>
        <taxon>Alphaproteobacteria</taxon>
        <taxon>Sphingomonadales</taxon>
        <taxon>Sphingomonadaceae</taxon>
        <taxon>Sphingomonas</taxon>
    </lineage>
</organism>
<accession>A0ABS2D2F7</accession>
<comment type="caution">
    <text evidence="6">The sequence shown here is derived from an EMBL/GenBank/DDBJ whole genome shotgun (WGS) entry which is preliminary data.</text>
</comment>
<evidence type="ECO:0000256" key="2">
    <source>
        <dbReference type="ARBA" id="ARBA00022692"/>
    </source>
</evidence>
<evidence type="ECO:0000256" key="1">
    <source>
        <dbReference type="ARBA" id="ARBA00022475"/>
    </source>
</evidence>
<dbReference type="EMBL" id="JAFEMC010000001">
    <property type="protein sequence ID" value="MBM6575085.1"/>
    <property type="molecule type" value="Genomic_DNA"/>
</dbReference>
<dbReference type="InterPro" id="IPR006008">
    <property type="entry name" value="YciB"/>
</dbReference>
<feature type="transmembrane region" description="Helical" evidence="5">
    <location>
        <begin position="176"/>
        <end position="194"/>
    </location>
</feature>
<keyword evidence="7" id="KW-1185">Reference proteome</keyword>
<evidence type="ECO:0000313" key="7">
    <source>
        <dbReference type="Proteomes" id="UP000763641"/>
    </source>
</evidence>
<keyword evidence="2 5" id="KW-0812">Transmembrane</keyword>
<feature type="transmembrane region" description="Helical" evidence="5">
    <location>
        <begin position="206"/>
        <end position="225"/>
    </location>
</feature>
<evidence type="ECO:0000256" key="5">
    <source>
        <dbReference type="HAMAP-Rule" id="MF_00189"/>
    </source>
</evidence>
<feature type="transmembrane region" description="Helical" evidence="5">
    <location>
        <begin position="106"/>
        <end position="123"/>
    </location>
</feature>
<evidence type="ECO:0000256" key="4">
    <source>
        <dbReference type="ARBA" id="ARBA00023136"/>
    </source>
</evidence>
<feature type="transmembrane region" description="Helical" evidence="5">
    <location>
        <begin position="31"/>
        <end position="49"/>
    </location>
</feature>
<keyword evidence="3 5" id="KW-1133">Transmembrane helix</keyword>